<keyword evidence="2" id="KW-1185">Reference proteome</keyword>
<dbReference type="RefSeq" id="WP_005005505.1">
    <property type="nucleotide sequence ID" value="NZ_CP079898.1"/>
</dbReference>
<gene>
    <name evidence="1" type="ORF">I6L31_10635</name>
</gene>
<evidence type="ECO:0000313" key="2">
    <source>
        <dbReference type="Proteomes" id="UP000827069"/>
    </source>
</evidence>
<proteinExistence type="predicted"/>
<sequence length="83" mass="9725">MSEALINRMVEFAESGNQQKICLNQKNYQGWIMEISEDALLISTGYADKSGKDFWISFEDLKQAQLYYWDTSADQWMPFSLQQ</sequence>
<evidence type="ECO:0008006" key="3">
    <source>
        <dbReference type="Google" id="ProtNLM"/>
    </source>
</evidence>
<dbReference type="Proteomes" id="UP000827069">
    <property type="component" value="Chromosome"/>
</dbReference>
<dbReference type="EMBL" id="CP079898">
    <property type="protein sequence ID" value="QXZ22208.1"/>
    <property type="molecule type" value="Genomic_DNA"/>
</dbReference>
<protein>
    <recommendedName>
        <fullName evidence="3">DUF551 domain-containing protein</fullName>
    </recommendedName>
</protein>
<evidence type="ECO:0000313" key="1">
    <source>
        <dbReference type="EMBL" id="QXZ22208.1"/>
    </source>
</evidence>
<dbReference type="AlphaFoldDB" id="A0ABD7F1Q2"/>
<reference evidence="1 2" key="1">
    <citation type="submission" date="2021-07" db="EMBL/GenBank/DDBJ databases">
        <title>FDA dAtabase for Regulatory Grade micrObial Sequences (FDA-ARGOS): Supporting development and validation of Infectious Disease Dx tests.</title>
        <authorList>
            <person name="Sproer C."/>
            <person name="Gronow S."/>
            <person name="Severitt S."/>
            <person name="Schroder I."/>
            <person name="Tallon L."/>
            <person name="Sadzewicz L."/>
            <person name="Zhao X."/>
            <person name="Boylan J."/>
            <person name="Ott S."/>
            <person name="Bowen H."/>
            <person name="Vavikolanu K."/>
            <person name="Mehta A."/>
            <person name="Aluvathingal J."/>
            <person name="Nadendla S."/>
            <person name="Lowell S."/>
            <person name="Myers T."/>
            <person name="Yan Y."/>
        </authorList>
    </citation>
    <scope>NUCLEOTIDE SEQUENCE [LARGE SCALE GENOMIC DNA]</scope>
    <source>
        <strain evidence="1 2">FDAARGOS_1401</strain>
    </source>
</reference>
<name>A0ABD7F1Q2_9GAMM</name>
<organism evidence="1 2">
    <name type="scientific">Acinetobacter septicus</name>
    <dbReference type="NCBI Taxonomy" id="465797"/>
    <lineage>
        <taxon>Bacteria</taxon>
        <taxon>Pseudomonadati</taxon>
        <taxon>Pseudomonadota</taxon>
        <taxon>Gammaproteobacteria</taxon>
        <taxon>Moraxellales</taxon>
        <taxon>Moraxellaceae</taxon>
        <taxon>Acinetobacter</taxon>
    </lineage>
</organism>
<accession>A0ABD7F1Q2</accession>